<accession>I0YP92</accession>
<dbReference type="KEGG" id="csl:COCSUDRAFT_34072"/>
<evidence type="ECO:0000313" key="3">
    <source>
        <dbReference type="Proteomes" id="UP000007264"/>
    </source>
</evidence>
<comment type="caution">
    <text evidence="2">The sequence shown here is derived from an EMBL/GenBank/DDBJ whole genome shotgun (WGS) entry which is preliminary data.</text>
</comment>
<dbReference type="GeneID" id="17038187"/>
<keyword evidence="3" id="KW-1185">Reference proteome</keyword>
<dbReference type="AlphaFoldDB" id="I0YP92"/>
<reference evidence="2 3" key="1">
    <citation type="journal article" date="2012" name="Genome Biol.">
        <title>The genome of the polar eukaryotic microalga coccomyxa subellipsoidea reveals traits of cold adaptation.</title>
        <authorList>
            <person name="Blanc G."/>
            <person name="Agarkova I."/>
            <person name="Grimwood J."/>
            <person name="Kuo A."/>
            <person name="Brueggeman A."/>
            <person name="Dunigan D."/>
            <person name="Gurnon J."/>
            <person name="Ladunga I."/>
            <person name="Lindquist E."/>
            <person name="Lucas S."/>
            <person name="Pangilinan J."/>
            <person name="Proschold T."/>
            <person name="Salamov A."/>
            <person name="Schmutz J."/>
            <person name="Weeks D."/>
            <person name="Yamada T."/>
            <person name="Claverie J.M."/>
            <person name="Grigoriev I."/>
            <person name="Van Etten J."/>
            <person name="Lomsadze A."/>
            <person name="Borodovsky M."/>
        </authorList>
    </citation>
    <scope>NUCLEOTIDE SEQUENCE [LARGE SCALE GENOMIC DNA]</scope>
    <source>
        <strain evidence="2 3">C-169</strain>
    </source>
</reference>
<evidence type="ECO:0000313" key="2">
    <source>
        <dbReference type="EMBL" id="EIE20211.1"/>
    </source>
</evidence>
<dbReference type="RefSeq" id="XP_005644755.1">
    <property type="nucleotide sequence ID" value="XM_005644698.1"/>
</dbReference>
<sequence length="55" mass="5961">MGGMPQQRCATHATTAEKPEGPEISLSYTRECCNVPKPCQHLPQWGPPLNPTPSS</sequence>
<dbReference type="Proteomes" id="UP000007264">
    <property type="component" value="Unassembled WGS sequence"/>
</dbReference>
<name>I0YP92_COCSC</name>
<evidence type="ECO:0000256" key="1">
    <source>
        <dbReference type="SAM" id="MobiDB-lite"/>
    </source>
</evidence>
<protein>
    <submittedName>
        <fullName evidence="2">Uncharacterized protein</fullName>
    </submittedName>
</protein>
<gene>
    <name evidence="2" type="ORF">COCSUDRAFT_34072</name>
</gene>
<proteinExistence type="predicted"/>
<feature type="region of interest" description="Disordered" evidence="1">
    <location>
        <begin position="1"/>
        <end position="23"/>
    </location>
</feature>
<dbReference type="EMBL" id="AGSI01000016">
    <property type="protein sequence ID" value="EIE20211.1"/>
    <property type="molecule type" value="Genomic_DNA"/>
</dbReference>
<organism evidence="2 3">
    <name type="scientific">Coccomyxa subellipsoidea (strain C-169)</name>
    <name type="common">Green microalga</name>
    <dbReference type="NCBI Taxonomy" id="574566"/>
    <lineage>
        <taxon>Eukaryota</taxon>
        <taxon>Viridiplantae</taxon>
        <taxon>Chlorophyta</taxon>
        <taxon>core chlorophytes</taxon>
        <taxon>Trebouxiophyceae</taxon>
        <taxon>Trebouxiophyceae incertae sedis</taxon>
        <taxon>Coccomyxaceae</taxon>
        <taxon>Coccomyxa</taxon>
        <taxon>Coccomyxa subellipsoidea</taxon>
    </lineage>
</organism>